<keyword evidence="3" id="KW-1185">Reference proteome</keyword>
<dbReference type="AlphaFoldDB" id="A0AAN6Q7Y9"/>
<evidence type="ECO:0000313" key="3">
    <source>
        <dbReference type="Proteomes" id="UP001305647"/>
    </source>
</evidence>
<reference evidence="2" key="2">
    <citation type="submission" date="2023-05" db="EMBL/GenBank/DDBJ databases">
        <authorList>
            <consortium name="Lawrence Berkeley National Laboratory"/>
            <person name="Steindorff A."/>
            <person name="Hensen N."/>
            <person name="Bonometti L."/>
            <person name="Westerberg I."/>
            <person name="Brannstrom I.O."/>
            <person name="Guillou S."/>
            <person name="Cros-Aarteil S."/>
            <person name="Calhoun S."/>
            <person name="Haridas S."/>
            <person name="Kuo A."/>
            <person name="Mondo S."/>
            <person name="Pangilinan J."/>
            <person name="Riley R."/>
            <person name="Labutti K."/>
            <person name="Andreopoulos B."/>
            <person name="Lipzen A."/>
            <person name="Chen C."/>
            <person name="Yanf M."/>
            <person name="Daum C."/>
            <person name="Ng V."/>
            <person name="Clum A."/>
            <person name="Ohm R."/>
            <person name="Martin F."/>
            <person name="Silar P."/>
            <person name="Natvig D."/>
            <person name="Lalanne C."/>
            <person name="Gautier V."/>
            <person name="Ament-Velasquez S.L."/>
            <person name="Kruys A."/>
            <person name="Hutchinson M.I."/>
            <person name="Powell A.J."/>
            <person name="Barry K."/>
            <person name="Miller A.N."/>
            <person name="Grigoriev I.V."/>
            <person name="Debuchy R."/>
            <person name="Gladieux P."/>
            <person name="Thoren M.H."/>
            <person name="Johannesson H."/>
        </authorList>
    </citation>
    <scope>NUCLEOTIDE SEQUENCE</scope>
    <source>
        <strain evidence="2">CBS 757.83</strain>
    </source>
</reference>
<name>A0AAN6Q7Y9_9PEZI</name>
<dbReference type="PANTHER" id="PTHR42085">
    <property type="entry name" value="F-BOX DOMAIN-CONTAINING PROTEIN"/>
    <property type="match status" value="1"/>
</dbReference>
<protein>
    <submittedName>
        <fullName evidence="2">Uncharacterized protein</fullName>
    </submittedName>
</protein>
<dbReference type="EMBL" id="MU863628">
    <property type="protein sequence ID" value="KAK4103415.1"/>
    <property type="molecule type" value="Genomic_DNA"/>
</dbReference>
<gene>
    <name evidence="2" type="ORF">N658DRAFT_272149</name>
</gene>
<dbReference type="PANTHER" id="PTHR42085:SF1">
    <property type="entry name" value="F-BOX DOMAIN-CONTAINING PROTEIN"/>
    <property type="match status" value="1"/>
</dbReference>
<evidence type="ECO:0000313" key="2">
    <source>
        <dbReference type="EMBL" id="KAK4103415.1"/>
    </source>
</evidence>
<reference evidence="2" key="1">
    <citation type="journal article" date="2023" name="Mol. Phylogenet. Evol.">
        <title>Genome-scale phylogeny and comparative genomics of the fungal order Sordariales.</title>
        <authorList>
            <person name="Hensen N."/>
            <person name="Bonometti L."/>
            <person name="Westerberg I."/>
            <person name="Brannstrom I.O."/>
            <person name="Guillou S."/>
            <person name="Cros-Aarteil S."/>
            <person name="Calhoun S."/>
            <person name="Haridas S."/>
            <person name="Kuo A."/>
            <person name="Mondo S."/>
            <person name="Pangilinan J."/>
            <person name="Riley R."/>
            <person name="LaButti K."/>
            <person name="Andreopoulos B."/>
            <person name="Lipzen A."/>
            <person name="Chen C."/>
            <person name="Yan M."/>
            <person name="Daum C."/>
            <person name="Ng V."/>
            <person name="Clum A."/>
            <person name="Steindorff A."/>
            <person name="Ohm R.A."/>
            <person name="Martin F."/>
            <person name="Silar P."/>
            <person name="Natvig D.O."/>
            <person name="Lalanne C."/>
            <person name="Gautier V."/>
            <person name="Ament-Velasquez S.L."/>
            <person name="Kruys A."/>
            <person name="Hutchinson M.I."/>
            <person name="Powell A.J."/>
            <person name="Barry K."/>
            <person name="Miller A.N."/>
            <person name="Grigoriev I.V."/>
            <person name="Debuchy R."/>
            <person name="Gladieux P."/>
            <person name="Hiltunen Thoren M."/>
            <person name="Johannesson H."/>
        </authorList>
    </citation>
    <scope>NUCLEOTIDE SEQUENCE</scope>
    <source>
        <strain evidence="2">CBS 757.83</strain>
    </source>
</reference>
<evidence type="ECO:0000256" key="1">
    <source>
        <dbReference type="SAM" id="MobiDB-lite"/>
    </source>
</evidence>
<comment type="caution">
    <text evidence="2">The sequence shown here is derived from an EMBL/GenBank/DDBJ whole genome shotgun (WGS) entry which is preliminary data.</text>
</comment>
<organism evidence="2 3">
    <name type="scientific">Parathielavia hyrcaniae</name>
    <dbReference type="NCBI Taxonomy" id="113614"/>
    <lineage>
        <taxon>Eukaryota</taxon>
        <taxon>Fungi</taxon>
        <taxon>Dikarya</taxon>
        <taxon>Ascomycota</taxon>
        <taxon>Pezizomycotina</taxon>
        <taxon>Sordariomycetes</taxon>
        <taxon>Sordariomycetidae</taxon>
        <taxon>Sordariales</taxon>
        <taxon>Chaetomiaceae</taxon>
        <taxon>Parathielavia</taxon>
    </lineage>
</organism>
<dbReference type="Proteomes" id="UP001305647">
    <property type="component" value="Unassembled WGS sequence"/>
</dbReference>
<feature type="region of interest" description="Disordered" evidence="1">
    <location>
        <begin position="1"/>
        <end position="28"/>
    </location>
</feature>
<proteinExistence type="predicted"/>
<dbReference type="InterPro" id="IPR038883">
    <property type="entry name" value="AN11006-like"/>
</dbReference>
<feature type="compositionally biased region" description="Low complexity" evidence="1">
    <location>
        <begin position="387"/>
        <end position="401"/>
    </location>
</feature>
<sequence>MSSDPASSVLLPAEERDQEEQAKAWYDEPTRTLNRKLVKENMQLKKLLRELGISWDPRLTLDPDNPTRGTWASPKRNPTRRSKGPGPLSQESQHLPVLPVELQLYILEHALTSKDPIIDPLSKSNKDALTAAERTRGNQIAIGFLATCKAFLVEGTRFLWRNNTFVFTSHLALRNLANLSLEYRMGIKHVTLRVIARYYDDEERKHLAPYPTSVISYYRDINLKAVPRVKEANLSRQGFRSYTWDQVVDFLDAMRPPYDPGHPKGQPRPRLLPDLESLRMDFVNFPDSFLTPGGGPFLHNFAAHDLGCTLNELQLTGLPDCDFGEDMVAQLTGMVKDDGLLLKSDATFVFSGNQLRPMAGRERWMPEWLPKAVRSWKVLAEEYASTRRASSSSTHSSQSSHVPRNSHAKMPPAPQEEGHPESPWTKRRTLFKYVPLEQDDDERFWMEFDRLTGLPLEPDEYDPEDDDYDIEDLVCASCDVIHPPVGDH</sequence>
<accession>A0AAN6Q7Y9</accession>
<feature type="region of interest" description="Disordered" evidence="1">
    <location>
        <begin position="58"/>
        <end position="93"/>
    </location>
</feature>
<feature type="compositionally biased region" description="Basic and acidic residues" evidence="1">
    <location>
        <begin position="13"/>
        <end position="28"/>
    </location>
</feature>
<feature type="region of interest" description="Disordered" evidence="1">
    <location>
        <begin position="387"/>
        <end position="424"/>
    </location>
</feature>